<reference evidence="5" key="1">
    <citation type="journal article" date="2018" name="DNA Res.">
        <title>Multiple hybrid de novo genome assembly of finger millet, an orphan allotetraploid crop.</title>
        <authorList>
            <person name="Hatakeyama M."/>
            <person name="Aluri S."/>
            <person name="Balachadran M.T."/>
            <person name="Sivarajan S.R."/>
            <person name="Patrignani A."/>
            <person name="Gruter S."/>
            <person name="Poveda L."/>
            <person name="Shimizu-Inatsugi R."/>
            <person name="Baeten J."/>
            <person name="Francoijs K.J."/>
            <person name="Nataraja K.N."/>
            <person name="Reddy Y.A.N."/>
            <person name="Phadnis S."/>
            <person name="Ravikumar R.L."/>
            <person name="Schlapbach R."/>
            <person name="Sreeman S.M."/>
            <person name="Shimizu K.K."/>
        </authorList>
    </citation>
    <scope>NUCLEOTIDE SEQUENCE</scope>
</reference>
<dbReference type="InterPro" id="IPR036186">
    <property type="entry name" value="Serpin_sf"/>
</dbReference>
<organism evidence="5 6">
    <name type="scientific">Eleusine coracana subsp. coracana</name>
    <dbReference type="NCBI Taxonomy" id="191504"/>
    <lineage>
        <taxon>Eukaryota</taxon>
        <taxon>Viridiplantae</taxon>
        <taxon>Streptophyta</taxon>
        <taxon>Embryophyta</taxon>
        <taxon>Tracheophyta</taxon>
        <taxon>Spermatophyta</taxon>
        <taxon>Magnoliopsida</taxon>
        <taxon>Liliopsida</taxon>
        <taxon>Poales</taxon>
        <taxon>Poaceae</taxon>
        <taxon>PACMAD clade</taxon>
        <taxon>Chloridoideae</taxon>
        <taxon>Cynodonteae</taxon>
        <taxon>Eleusininae</taxon>
        <taxon>Eleusine</taxon>
    </lineage>
</organism>
<feature type="region of interest" description="Disordered" evidence="3">
    <location>
        <begin position="245"/>
        <end position="267"/>
    </location>
</feature>
<dbReference type="InterPro" id="IPR000215">
    <property type="entry name" value="Serpin_fam"/>
</dbReference>
<dbReference type="Gene3D" id="3.30.497.10">
    <property type="entry name" value="Antithrombin, subunit I, domain 2"/>
    <property type="match status" value="1"/>
</dbReference>
<dbReference type="Gene3D" id="2.30.39.10">
    <property type="entry name" value="Alpha-1-antitrypsin, domain 1"/>
    <property type="match status" value="1"/>
</dbReference>
<sequence>MPAAPFVHHGSRQRSSGRADGPRAPPRVKHLAPGGDDDAAAENVVFSPVSVHAALSLVAAGARGVTLAQLLAFLGAPSAEELAEFGSLVSHSVLVDRISSDGPRVLFGGGIWVDDSRGELTDAFCQVAVKSYKSKARTVSFSKEPEKAVKMINEWVKKATDNLIDTIITRDDITALTDLVLANAVYFKGEWQDPFRSSCTYQSTFHRLDGSLVTADFMSARGTRHVACMDGFKVLKLPYMPGEDEMEAGRRKRRRSGGASVDSSPEDNTQYSMFIFLPDNNNQEDGMKNMVDVVTAAPSSLYNILAETKERYVKLILPKFKIAFSWGHLGDALNQLGLTLPFSPETADLSGVCEEEERVDDNDGSGSRRPVFVGQLAHQAVVEVNELGTEAAAVTSCVLYGCCRPPPDRVEFVADHPFSFFIVEERSGVIVFAGHVLDPTN</sequence>
<feature type="domain" description="Serpin" evidence="4">
    <location>
        <begin position="27"/>
        <end position="439"/>
    </location>
</feature>
<protein>
    <recommendedName>
        <fullName evidence="4">Serpin domain-containing protein</fullName>
    </recommendedName>
</protein>
<dbReference type="Pfam" id="PF00079">
    <property type="entry name" value="Serpin"/>
    <property type="match status" value="1"/>
</dbReference>
<evidence type="ECO:0000313" key="6">
    <source>
        <dbReference type="Proteomes" id="UP001054889"/>
    </source>
</evidence>
<dbReference type="PANTHER" id="PTHR11461:SF313">
    <property type="entry name" value="SERPIN-Z5-RELATED"/>
    <property type="match status" value="1"/>
</dbReference>
<dbReference type="AlphaFoldDB" id="A0AAV5D3C2"/>
<accession>A0AAV5D3C2</accession>
<name>A0AAV5D3C2_ELECO</name>
<evidence type="ECO:0000256" key="2">
    <source>
        <dbReference type="RuleBase" id="RU000411"/>
    </source>
</evidence>
<dbReference type="InterPro" id="IPR042185">
    <property type="entry name" value="Serpin_sf_2"/>
</dbReference>
<gene>
    <name evidence="5" type="primary">ga22098</name>
    <name evidence="5" type="ORF">PR202_ga22098</name>
</gene>
<reference evidence="5" key="2">
    <citation type="submission" date="2021-12" db="EMBL/GenBank/DDBJ databases">
        <title>Resequencing data analysis of finger millet.</title>
        <authorList>
            <person name="Hatakeyama M."/>
            <person name="Aluri S."/>
            <person name="Balachadran M.T."/>
            <person name="Sivarajan S.R."/>
            <person name="Poveda L."/>
            <person name="Shimizu-Inatsugi R."/>
            <person name="Schlapbach R."/>
            <person name="Sreeman S.M."/>
            <person name="Shimizu K.K."/>
        </authorList>
    </citation>
    <scope>NUCLEOTIDE SEQUENCE</scope>
</reference>
<evidence type="ECO:0000313" key="5">
    <source>
        <dbReference type="EMBL" id="GJN04540.1"/>
    </source>
</evidence>
<evidence type="ECO:0000259" key="4">
    <source>
        <dbReference type="SMART" id="SM00093"/>
    </source>
</evidence>
<feature type="region of interest" description="Disordered" evidence="3">
    <location>
        <begin position="1"/>
        <end position="26"/>
    </location>
</feature>
<dbReference type="EMBL" id="BQKI01000011">
    <property type="protein sequence ID" value="GJN04540.1"/>
    <property type="molecule type" value="Genomic_DNA"/>
</dbReference>
<dbReference type="CDD" id="cd02043">
    <property type="entry name" value="serpinP_plants"/>
    <property type="match status" value="1"/>
</dbReference>
<dbReference type="GO" id="GO:0004867">
    <property type="term" value="F:serine-type endopeptidase inhibitor activity"/>
    <property type="evidence" value="ECO:0007669"/>
    <property type="project" value="InterPro"/>
</dbReference>
<comment type="similarity">
    <text evidence="1 2">Belongs to the serpin family.</text>
</comment>
<keyword evidence="6" id="KW-1185">Reference proteome</keyword>
<dbReference type="InterPro" id="IPR042178">
    <property type="entry name" value="Serpin_sf_1"/>
</dbReference>
<dbReference type="Proteomes" id="UP001054889">
    <property type="component" value="Unassembled WGS sequence"/>
</dbReference>
<proteinExistence type="inferred from homology"/>
<dbReference type="PANTHER" id="PTHR11461">
    <property type="entry name" value="SERINE PROTEASE INHIBITOR, SERPIN"/>
    <property type="match status" value="1"/>
</dbReference>
<comment type="caution">
    <text evidence="5">The sequence shown here is derived from an EMBL/GenBank/DDBJ whole genome shotgun (WGS) entry which is preliminary data.</text>
</comment>
<evidence type="ECO:0000256" key="3">
    <source>
        <dbReference type="SAM" id="MobiDB-lite"/>
    </source>
</evidence>
<dbReference type="GO" id="GO:0005615">
    <property type="term" value="C:extracellular space"/>
    <property type="evidence" value="ECO:0007669"/>
    <property type="project" value="InterPro"/>
</dbReference>
<dbReference type="InterPro" id="IPR023796">
    <property type="entry name" value="Serpin_dom"/>
</dbReference>
<dbReference type="SMART" id="SM00093">
    <property type="entry name" value="SERPIN"/>
    <property type="match status" value="1"/>
</dbReference>
<dbReference type="SUPFAM" id="SSF56574">
    <property type="entry name" value="Serpins"/>
    <property type="match status" value="1"/>
</dbReference>
<evidence type="ECO:0000256" key="1">
    <source>
        <dbReference type="ARBA" id="ARBA00009500"/>
    </source>
</evidence>